<dbReference type="InterPro" id="IPR036390">
    <property type="entry name" value="WH_DNA-bd_sf"/>
</dbReference>
<dbReference type="Gene3D" id="3.40.190.10">
    <property type="entry name" value="Periplasmic binding protein-like II"/>
    <property type="match status" value="2"/>
</dbReference>
<keyword evidence="3" id="KW-0238">DNA-binding</keyword>
<dbReference type="RefSeq" id="WP_377763107.1">
    <property type="nucleotide sequence ID" value="NZ_JBHRXY010000017.1"/>
</dbReference>
<evidence type="ECO:0000259" key="6">
    <source>
        <dbReference type="PROSITE" id="PS50931"/>
    </source>
</evidence>
<evidence type="ECO:0000256" key="4">
    <source>
        <dbReference type="ARBA" id="ARBA00023159"/>
    </source>
</evidence>
<organism evidence="7 8">
    <name type="scientific">Paracoccus angustae</name>
    <dbReference type="NCBI Taxonomy" id="1671480"/>
    <lineage>
        <taxon>Bacteria</taxon>
        <taxon>Pseudomonadati</taxon>
        <taxon>Pseudomonadota</taxon>
        <taxon>Alphaproteobacteria</taxon>
        <taxon>Rhodobacterales</taxon>
        <taxon>Paracoccaceae</taxon>
        <taxon>Paracoccus</taxon>
    </lineage>
</organism>
<dbReference type="EMBL" id="JBHRXY010000017">
    <property type="protein sequence ID" value="MFC3631000.1"/>
    <property type="molecule type" value="Genomic_DNA"/>
</dbReference>
<dbReference type="InterPro" id="IPR000847">
    <property type="entry name" value="LysR_HTH_N"/>
</dbReference>
<reference evidence="8" key="1">
    <citation type="journal article" date="2019" name="Int. J. Syst. Evol. Microbiol.">
        <title>The Global Catalogue of Microorganisms (GCM) 10K type strain sequencing project: providing services to taxonomists for standard genome sequencing and annotation.</title>
        <authorList>
            <consortium name="The Broad Institute Genomics Platform"/>
            <consortium name="The Broad Institute Genome Sequencing Center for Infectious Disease"/>
            <person name="Wu L."/>
            <person name="Ma J."/>
        </authorList>
    </citation>
    <scope>NUCLEOTIDE SEQUENCE [LARGE SCALE GENOMIC DNA]</scope>
    <source>
        <strain evidence="8">KCTC 42473</strain>
    </source>
</reference>
<dbReference type="InterPro" id="IPR036388">
    <property type="entry name" value="WH-like_DNA-bd_sf"/>
</dbReference>
<comment type="caution">
    <text evidence="7">The sequence shown here is derived from an EMBL/GenBank/DDBJ whole genome shotgun (WGS) entry which is preliminary data.</text>
</comment>
<proteinExistence type="inferred from homology"/>
<evidence type="ECO:0000313" key="8">
    <source>
        <dbReference type="Proteomes" id="UP001595539"/>
    </source>
</evidence>
<dbReference type="SUPFAM" id="SSF53850">
    <property type="entry name" value="Periplasmic binding protein-like II"/>
    <property type="match status" value="1"/>
</dbReference>
<evidence type="ECO:0000256" key="2">
    <source>
        <dbReference type="ARBA" id="ARBA00023015"/>
    </source>
</evidence>
<gene>
    <name evidence="7" type="ORF">ACFOM8_16280</name>
</gene>
<dbReference type="PRINTS" id="PR00039">
    <property type="entry name" value="HTHLYSR"/>
</dbReference>
<evidence type="ECO:0000256" key="1">
    <source>
        <dbReference type="ARBA" id="ARBA00009437"/>
    </source>
</evidence>
<dbReference type="Pfam" id="PF03466">
    <property type="entry name" value="LysR_substrate"/>
    <property type="match status" value="1"/>
</dbReference>
<protein>
    <submittedName>
        <fullName evidence="7">LysR family transcriptional regulator</fullName>
    </submittedName>
</protein>
<evidence type="ECO:0000256" key="5">
    <source>
        <dbReference type="ARBA" id="ARBA00023163"/>
    </source>
</evidence>
<keyword evidence="2" id="KW-0805">Transcription regulation</keyword>
<name>A0ABV7U7Z8_9RHOB</name>
<dbReference type="PANTHER" id="PTHR30293">
    <property type="entry name" value="TRANSCRIPTIONAL REGULATORY PROTEIN NAC-RELATED"/>
    <property type="match status" value="1"/>
</dbReference>
<dbReference type="PROSITE" id="PS50931">
    <property type="entry name" value="HTH_LYSR"/>
    <property type="match status" value="1"/>
</dbReference>
<accession>A0ABV7U7Z8</accession>
<feature type="domain" description="HTH lysR-type" evidence="6">
    <location>
        <begin position="3"/>
        <end position="60"/>
    </location>
</feature>
<sequence>MPLSLRQLRYFARIARTGVMGHAAEELGVAQSALSHHMSELEAQLGVRLFDRRPRGVTLTPAGERLLDHAQAILGALERAETDVRDFREQASGPFVLGLCHTATEVAALTIMRRAADQLPGMHLTIVEGVSGNLLAMMLRGEIDLAAAYQPPDDSRFEVRPILNEHLYLVGLPQMIGPQDAPISFEDLPQGKVLALNLVRSSRSIIHSQFLRRQITPHPQLEIESLSALVQAMRAGLGCSILARATVAGDLARGSLHARKIIEPELNRSLYLVSRAHQPRRRVDDEMAGLVLAVLAEAVAEGRWPGESLAGPGRQAGRP</sequence>
<keyword evidence="5" id="KW-0804">Transcription</keyword>
<keyword evidence="4" id="KW-0010">Activator</keyword>
<dbReference type="PANTHER" id="PTHR30293:SF0">
    <property type="entry name" value="NITROGEN ASSIMILATION REGULATORY PROTEIN NAC"/>
    <property type="match status" value="1"/>
</dbReference>
<dbReference type="Proteomes" id="UP001595539">
    <property type="component" value="Unassembled WGS sequence"/>
</dbReference>
<dbReference type="Pfam" id="PF00126">
    <property type="entry name" value="HTH_1"/>
    <property type="match status" value="1"/>
</dbReference>
<dbReference type="InterPro" id="IPR005119">
    <property type="entry name" value="LysR_subst-bd"/>
</dbReference>
<dbReference type="Gene3D" id="1.10.10.10">
    <property type="entry name" value="Winged helix-like DNA-binding domain superfamily/Winged helix DNA-binding domain"/>
    <property type="match status" value="1"/>
</dbReference>
<evidence type="ECO:0000256" key="3">
    <source>
        <dbReference type="ARBA" id="ARBA00023125"/>
    </source>
</evidence>
<dbReference type="SUPFAM" id="SSF46785">
    <property type="entry name" value="Winged helix' DNA-binding domain"/>
    <property type="match status" value="1"/>
</dbReference>
<comment type="similarity">
    <text evidence="1">Belongs to the LysR transcriptional regulatory family.</text>
</comment>
<keyword evidence="8" id="KW-1185">Reference proteome</keyword>
<evidence type="ECO:0000313" key="7">
    <source>
        <dbReference type="EMBL" id="MFC3631000.1"/>
    </source>
</evidence>